<proteinExistence type="predicted"/>
<accession>A0ACB8TH29</accession>
<reference evidence="1" key="2">
    <citation type="journal article" date="2022" name="New Phytol.">
        <title>Evolutionary transition to the ectomycorrhizal habit in the genomes of a hyperdiverse lineage of mushroom-forming fungi.</title>
        <authorList>
            <person name="Looney B."/>
            <person name="Miyauchi S."/>
            <person name="Morin E."/>
            <person name="Drula E."/>
            <person name="Courty P.E."/>
            <person name="Kohler A."/>
            <person name="Kuo A."/>
            <person name="LaButti K."/>
            <person name="Pangilinan J."/>
            <person name="Lipzen A."/>
            <person name="Riley R."/>
            <person name="Andreopoulos W."/>
            <person name="He G."/>
            <person name="Johnson J."/>
            <person name="Nolan M."/>
            <person name="Tritt A."/>
            <person name="Barry K.W."/>
            <person name="Grigoriev I.V."/>
            <person name="Nagy L.G."/>
            <person name="Hibbett D."/>
            <person name="Henrissat B."/>
            <person name="Matheny P.B."/>
            <person name="Labbe J."/>
            <person name="Martin F.M."/>
        </authorList>
    </citation>
    <scope>NUCLEOTIDE SEQUENCE</scope>
    <source>
        <strain evidence="1">HHB10654</strain>
    </source>
</reference>
<protein>
    <submittedName>
        <fullName evidence="1">Uncharacterized protein</fullName>
    </submittedName>
</protein>
<reference evidence="1" key="1">
    <citation type="submission" date="2021-03" db="EMBL/GenBank/DDBJ databases">
        <authorList>
            <consortium name="DOE Joint Genome Institute"/>
            <person name="Ahrendt S."/>
            <person name="Looney B.P."/>
            <person name="Miyauchi S."/>
            <person name="Morin E."/>
            <person name="Drula E."/>
            <person name="Courty P.E."/>
            <person name="Chicoki N."/>
            <person name="Fauchery L."/>
            <person name="Kohler A."/>
            <person name="Kuo A."/>
            <person name="Labutti K."/>
            <person name="Pangilinan J."/>
            <person name="Lipzen A."/>
            <person name="Riley R."/>
            <person name="Andreopoulos W."/>
            <person name="He G."/>
            <person name="Johnson J."/>
            <person name="Barry K.W."/>
            <person name="Grigoriev I.V."/>
            <person name="Nagy L."/>
            <person name="Hibbett D."/>
            <person name="Henrissat B."/>
            <person name="Matheny P.B."/>
            <person name="Labbe J."/>
            <person name="Martin F."/>
        </authorList>
    </citation>
    <scope>NUCLEOTIDE SEQUENCE</scope>
    <source>
        <strain evidence="1">HHB10654</strain>
    </source>
</reference>
<evidence type="ECO:0000313" key="2">
    <source>
        <dbReference type="Proteomes" id="UP000814140"/>
    </source>
</evidence>
<keyword evidence="2" id="KW-1185">Reference proteome</keyword>
<dbReference type="Proteomes" id="UP000814140">
    <property type="component" value="Unassembled WGS sequence"/>
</dbReference>
<comment type="caution">
    <text evidence="1">The sequence shown here is derived from an EMBL/GenBank/DDBJ whole genome shotgun (WGS) entry which is preliminary data.</text>
</comment>
<sequence>MQLDPVLDVLSSLLPLDTHRDVFDMEDDAISTTAVSSTGDSEALSLDELAMDKQRAALQSYIASVPYQCESEEEIHNKLEYIVGRIVICAEAKNWLVMATWDGVLQCWLLMRYPMPKPIRAKLVRLYYELCLLPGIEPRVLRSWADMFTRLLANKSDARRKLETSDLQLPWKPMWRVLQKEIWVKTRFHDATRNAVNILLYVAEQSKRYFPAEEIPEMLSVFVPLVTQQTVSVLDIPYHGSGHVILPSPDTYTSVSSCSIQDLGSL</sequence>
<name>A0ACB8TH29_9AGAM</name>
<evidence type="ECO:0000313" key="1">
    <source>
        <dbReference type="EMBL" id="KAI0067758.1"/>
    </source>
</evidence>
<dbReference type="EMBL" id="MU277189">
    <property type="protein sequence ID" value="KAI0067758.1"/>
    <property type="molecule type" value="Genomic_DNA"/>
</dbReference>
<gene>
    <name evidence="1" type="ORF">BV25DRAFT_1952465</name>
</gene>
<organism evidence="1 2">
    <name type="scientific">Artomyces pyxidatus</name>
    <dbReference type="NCBI Taxonomy" id="48021"/>
    <lineage>
        <taxon>Eukaryota</taxon>
        <taxon>Fungi</taxon>
        <taxon>Dikarya</taxon>
        <taxon>Basidiomycota</taxon>
        <taxon>Agaricomycotina</taxon>
        <taxon>Agaricomycetes</taxon>
        <taxon>Russulales</taxon>
        <taxon>Auriscalpiaceae</taxon>
        <taxon>Artomyces</taxon>
    </lineage>
</organism>